<protein>
    <submittedName>
        <fullName evidence="2">GNAT family N-acetyltransferase</fullName>
    </submittedName>
</protein>
<sequence>MTGYRIRPINQGEEELLELFLYEAIFQREGVEPLPRSVIQQPELYVYIEDFGKKDDYCLVAEQEDQIVGAVWTRILSGNQSGFGNLDDQTPEFAISVLKEFRGMGIGKALMSTMLEELKTRGYSRASLAVQKDNYALKMYQNLGFEIIDSNEEEYIMLRLLG</sequence>
<dbReference type="PROSITE" id="PS51186">
    <property type="entry name" value="GNAT"/>
    <property type="match status" value="1"/>
</dbReference>
<dbReference type="PANTHER" id="PTHR43617">
    <property type="entry name" value="L-AMINO ACID N-ACETYLTRANSFERASE"/>
    <property type="match status" value="1"/>
</dbReference>
<dbReference type="Pfam" id="PF00583">
    <property type="entry name" value="Acetyltransf_1"/>
    <property type="match status" value="1"/>
</dbReference>
<evidence type="ECO:0000259" key="1">
    <source>
        <dbReference type="PROSITE" id="PS51186"/>
    </source>
</evidence>
<evidence type="ECO:0000313" key="3">
    <source>
        <dbReference type="Proteomes" id="UP000673375"/>
    </source>
</evidence>
<dbReference type="Gene3D" id="3.40.630.30">
    <property type="match status" value="1"/>
</dbReference>
<feature type="domain" description="N-acetyltransferase" evidence="1">
    <location>
        <begin position="4"/>
        <end position="162"/>
    </location>
</feature>
<dbReference type="Proteomes" id="UP000673375">
    <property type="component" value="Unassembled WGS sequence"/>
</dbReference>
<dbReference type="RefSeq" id="WP_209556506.1">
    <property type="nucleotide sequence ID" value="NZ_JAEDXU010000002.1"/>
</dbReference>
<reference evidence="2 3" key="1">
    <citation type="submission" date="2020-12" db="EMBL/GenBank/DDBJ databases">
        <title>Vagococcus allomyrinae sp. nov. and Enterococcus lavae sp. nov., isolated from the larvae of Allomyrina dichotoma.</title>
        <authorList>
            <person name="Lee S.D."/>
        </authorList>
    </citation>
    <scope>NUCLEOTIDE SEQUENCE [LARGE SCALE GENOMIC DNA]</scope>
    <source>
        <strain evidence="2 3">BWM-S5</strain>
    </source>
</reference>
<proteinExistence type="predicted"/>
<accession>A0ABS4CGI5</accession>
<dbReference type="CDD" id="cd04301">
    <property type="entry name" value="NAT_SF"/>
    <property type="match status" value="1"/>
</dbReference>
<gene>
    <name evidence="2" type="ORF">I6N96_05465</name>
</gene>
<keyword evidence="3" id="KW-1185">Reference proteome</keyword>
<dbReference type="InterPro" id="IPR016181">
    <property type="entry name" value="Acyl_CoA_acyltransferase"/>
</dbReference>
<dbReference type="InterPro" id="IPR000182">
    <property type="entry name" value="GNAT_dom"/>
</dbReference>
<comment type="caution">
    <text evidence="2">The sequence shown here is derived from an EMBL/GenBank/DDBJ whole genome shotgun (WGS) entry which is preliminary data.</text>
</comment>
<name>A0ABS4CGI5_9ENTE</name>
<dbReference type="SUPFAM" id="SSF55729">
    <property type="entry name" value="Acyl-CoA N-acyltransferases (Nat)"/>
    <property type="match status" value="1"/>
</dbReference>
<dbReference type="EMBL" id="JAEDXU010000002">
    <property type="protein sequence ID" value="MBP1045719.1"/>
    <property type="molecule type" value="Genomic_DNA"/>
</dbReference>
<dbReference type="InterPro" id="IPR050276">
    <property type="entry name" value="MshD_Acetyltransferase"/>
</dbReference>
<dbReference type="PANTHER" id="PTHR43617:SF22">
    <property type="entry name" value="L-AMINO ACID N-ACETYLTRANSFERASE AAAT"/>
    <property type="match status" value="1"/>
</dbReference>
<organism evidence="2 3">
    <name type="scientific">Enterococcus larvae</name>
    <dbReference type="NCBI Taxonomy" id="2794352"/>
    <lineage>
        <taxon>Bacteria</taxon>
        <taxon>Bacillati</taxon>
        <taxon>Bacillota</taxon>
        <taxon>Bacilli</taxon>
        <taxon>Lactobacillales</taxon>
        <taxon>Enterococcaceae</taxon>
        <taxon>Enterococcus</taxon>
    </lineage>
</organism>
<evidence type="ECO:0000313" key="2">
    <source>
        <dbReference type="EMBL" id="MBP1045719.1"/>
    </source>
</evidence>